<dbReference type="InterPro" id="IPR001854">
    <property type="entry name" value="Ribosomal_uL29"/>
</dbReference>
<name>A0A4D6WZ72_9FLOR</name>
<geneLocation type="plastid" evidence="5"/>
<keyword evidence="4" id="KW-0175">Coiled coil</keyword>
<accession>A0A4D6WZ72</accession>
<dbReference type="SUPFAM" id="SSF46561">
    <property type="entry name" value="Ribosomal protein L29 (L29p)"/>
    <property type="match status" value="1"/>
</dbReference>
<feature type="coiled-coil region" evidence="4">
    <location>
        <begin position="4"/>
        <end position="31"/>
    </location>
</feature>
<keyword evidence="5" id="KW-0934">Plastid</keyword>
<keyword evidence="2 5" id="KW-0689">Ribosomal protein</keyword>
<proteinExistence type="inferred from homology"/>
<evidence type="ECO:0000313" key="5">
    <source>
        <dbReference type="EMBL" id="QCI07730.1"/>
    </source>
</evidence>
<dbReference type="GO" id="GO:0003735">
    <property type="term" value="F:structural constituent of ribosome"/>
    <property type="evidence" value="ECO:0007669"/>
    <property type="project" value="InterPro"/>
</dbReference>
<evidence type="ECO:0000256" key="2">
    <source>
        <dbReference type="ARBA" id="ARBA00022980"/>
    </source>
</evidence>
<evidence type="ECO:0000256" key="3">
    <source>
        <dbReference type="ARBA" id="ARBA00023274"/>
    </source>
</evidence>
<protein>
    <submittedName>
        <fullName evidence="5">Ribosomal protein L29</fullName>
    </submittedName>
</protein>
<gene>
    <name evidence="5" type="primary">rpl29</name>
</gene>
<reference evidence="5" key="2">
    <citation type="submission" date="2019-04" db="EMBL/GenBank/DDBJ databases">
        <authorList>
            <person name="Pasella M."/>
        </authorList>
    </citation>
    <scope>NUCLEOTIDE SEQUENCE</scope>
    <source>
        <strain evidence="5">PD2930</strain>
    </source>
</reference>
<dbReference type="GO" id="GO:0006412">
    <property type="term" value="P:translation"/>
    <property type="evidence" value="ECO:0007669"/>
    <property type="project" value="InterPro"/>
</dbReference>
<dbReference type="AlphaFoldDB" id="A0A4D6WZ72"/>
<keyword evidence="3" id="KW-0687">Ribonucleoprotein</keyword>
<dbReference type="InterPro" id="IPR036049">
    <property type="entry name" value="Ribosomal_uL29_sf"/>
</dbReference>
<evidence type="ECO:0000256" key="1">
    <source>
        <dbReference type="ARBA" id="ARBA00009254"/>
    </source>
</evidence>
<comment type="similarity">
    <text evidence="1">Belongs to the universal ribosomal protein uL29 family.</text>
</comment>
<dbReference type="GO" id="GO:0005840">
    <property type="term" value="C:ribosome"/>
    <property type="evidence" value="ECO:0007669"/>
    <property type="project" value="UniProtKB-KW"/>
</dbReference>
<dbReference type="NCBIfam" id="TIGR00012">
    <property type="entry name" value="L29"/>
    <property type="match status" value="1"/>
</dbReference>
<dbReference type="GO" id="GO:1990904">
    <property type="term" value="C:ribonucleoprotein complex"/>
    <property type="evidence" value="ECO:0007669"/>
    <property type="project" value="UniProtKB-KW"/>
</dbReference>
<dbReference type="EMBL" id="MK814699">
    <property type="protein sequence ID" value="QCI07730.1"/>
    <property type="molecule type" value="Genomic_DNA"/>
</dbReference>
<organism evidence="5">
    <name type="scientific">Nitophyllum punctatum</name>
    <dbReference type="NCBI Taxonomy" id="158729"/>
    <lineage>
        <taxon>Eukaryota</taxon>
        <taxon>Rhodophyta</taxon>
        <taxon>Florideophyceae</taxon>
        <taxon>Rhodymeniophycidae</taxon>
        <taxon>Ceramiales</taxon>
        <taxon>Delesseriaceae</taxon>
        <taxon>Nitophylloideae</taxon>
        <taxon>Nitophyllum</taxon>
    </lineage>
</organism>
<sequence length="62" mass="7422">MKLKNNTDLQNINIENQITELKKKLILLKIKKSTKQKIQTHYIKLTKYKISQLLTLKELNKQ</sequence>
<evidence type="ECO:0000256" key="4">
    <source>
        <dbReference type="SAM" id="Coils"/>
    </source>
</evidence>
<reference evidence="5" key="1">
    <citation type="journal article" date="2019" name="Mol. Phylogenet. Evol.">
        <title>Morphological evolution and classification of the red algal order Ceramiales inferred using plastid phylogenomics.</title>
        <authorList>
            <person name="Diaz-Tapia P."/>
            <person name="Pasella M.M."/>
            <person name="Verbruggen H."/>
            <person name="Maggs C.A."/>
        </authorList>
    </citation>
    <scope>NUCLEOTIDE SEQUENCE</scope>
    <source>
        <strain evidence="5">PD2930</strain>
    </source>
</reference>